<proteinExistence type="predicted"/>
<dbReference type="InterPro" id="IPR035922">
    <property type="entry name" value="3H_dom_sf"/>
</dbReference>
<feature type="binding site" evidence="1">
    <location>
        <position position="75"/>
    </location>
    <ligand>
        <name>Ni(2+)</name>
        <dbReference type="ChEBI" id="CHEBI:49786"/>
    </ligand>
</feature>
<feature type="binding site" evidence="1">
    <location>
        <position position="142"/>
    </location>
    <ligand>
        <name>Ni(2+)</name>
        <dbReference type="ChEBI" id="CHEBI:49786"/>
    </ligand>
</feature>
<sequence>MQAEQRREEIKLLLEQAQSAISASNLAKRFHVSRQVIVGDIALLRASGCAIDATPRGYVLHNESNGFSRLIACRHDFSKFADELYTFVDNGATVLNVIVEHPLYGQLVGNLNLSNRYEVDCFIKNCKNMQAAPLSLLTDGIHLHTVNFPDQAAYERCVKELRAKQILWE</sequence>
<dbReference type="PANTHER" id="PTHR40068">
    <property type="entry name" value="TRANSCRIPTION REPRESSOR NIAR-RELATED"/>
    <property type="match status" value="1"/>
</dbReference>
<evidence type="ECO:0000256" key="1">
    <source>
        <dbReference type="PIRSR" id="PIRSR037847-1"/>
    </source>
</evidence>
<dbReference type="PIRSF" id="PIRSF037847">
    <property type="entry name" value="NiaR"/>
    <property type="match status" value="1"/>
</dbReference>
<reference evidence="5" key="1">
    <citation type="submission" date="2016-01" db="EMBL/GenBank/DDBJ databases">
        <authorList>
            <person name="Mitreva M."/>
            <person name="Pepin K.H."/>
            <person name="Mihindukulasuriya K.A."/>
            <person name="Fulton R."/>
            <person name="Fronick C."/>
            <person name="O'Laughlin M."/>
            <person name="Miner T."/>
            <person name="Herter B."/>
            <person name="Rosa B.A."/>
            <person name="Cordes M."/>
            <person name="Tomlinson C."/>
            <person name="Wollam A."/>
            <person name="Palsikar V.B."/>
            <person name="Mardis E.R."/>
            <person name="Wilson R.K."/>
        </authorList>
    </citation>
    <scope>NUCLEOTIDE SEQUENCE [LARGE SCALE GENOMIC DNA]</scope>
    <source>
        <strain evidence="5">KA00274</strain>
    </source>
</reference>
<dbReference type="Pfam" id="PF08279">
    <property type="entry name" value="HTH_11"/>
    <property type="match status" value="1"/>
</dbReference>
<evidence type="ECO:0000259" key="2">
    <source>
        <dbReference type="Pfam" id="PF02829"/>
    </source>
</evidence>
<dbReference type="RefSeq" id="WP_066714873.1">
    <property type="nucleotide sequence ID" value="NZ_CP118869.1"/>
</dbReference>
<feature type="binding site" evidence="1">
    <location>
        <position position="83"/>
    </location>
    <ligand>
        <name>Ni(2+)</name>
        <dbReference type="ChEBI" id="CHEBI:49786"/>
    </ligand>
</feature>
<organism evidence="4 5">
    <name type="scientific">Amygdalobacter nucleatus</name>
    <dbReference type="NCBI Taxonomy" id="3029274"/>
    <lineage>
        <taxon>Bacteria</taxon>
        <taxon>Bacillati</taxon>
        <taxon>Bacillota</taxon>
        <taxon>Clostridia</taxon>
        <taxon>Eubacteriales</taxon>
        <taxon>Oscillospiraceae</taxon>
        <taxon>Amygdalobacter</taxon>
    </lineage>
</organism>
<dbReference type="Gene3D" id="1.10.10.10">
    <property type="entry name" value="Winged helix-like DNA-binding domain superfamily/Winged helix DNA-binding domain"/>
    <property type="match status" value="1"/>
</dbReference>
<dbReference type="GO" id="GO:0046872">
    <property type="term" value="F:metal ion binding"/>
    <property type="evidence" value="ECO:0007669"/>
    <property type="project" value="UniProtKB-KW"/>
</dbReference>
<gene>
    <name evidence="4" type="ORF">HMPREF1872_01285</name>
</gene>
<evidence type="ECO:0000313" key="4">
    <source>
        <dbReference type="EMBL" id="KXB39253.1"/>
    </source>
</evidence>
<comment type="caution">
    <text evidence="4">The sequence shown here is derived from an EMBL/GenBank/DDBJ whole genome shotgun (WGS) entry which is preliminary data.</text>
</comment>
<name>A0A133Y7Z7_9FIRM</name>
<dbReference type="PATRIC" id="fig|1497955.3.peg.1252"/>
<keyword evidence="1" id="KW-0533">Nickel</keyword>
<dbReference type="InterPro" id="IPR036388">
    <property type="entry name" value="WH-like_DNA-bd_sf"/>
</dbReference>
<dbReference type="PANTHER" id="PTHR40068:SF1">
    <property type="entry name" value="TRANSCRIPTION REPRESSOR NIAR-RELATED"/>
    <property type="match status" value="1"/>
</dbReference>
<feature type="domain" description="Helix-turn-helix type 11" evidence="3">
    <location>
        <begin position="6"/>
        <end position="58"/>
    </location>
</feature>
<feature type="domain" description="3H" evidence="2">
    <location>
        <begin position="71"/>
        <end position="167"/>
    </location>
</feature>
<feature type="binding site" evidence="1">
    <location>
        <position position="144"/>
    </location>
    <ligand>
        <name>Ni(2+)</name>
        <dbReference type="ChEBI" id="CHEBI:49786"/>
    </ligand>
</feature>
<keyword evidence="5" id="KW-1185">Reference proteome</keyword>
<dbReference type="EMBL" id="LSCV01000042">
    <property type="protein sequence ID" value="KXB39253.1"/>
    <property type="molecule type" value="Genomic_DNA"/>
</dbReference>
<evidence type="ECO:0000259" key="3">
    <source>
        <dbReference type="Pfam" id="PF08279"/>
    </source>
</evidence>
<dbReference type="InterPro" id="IPR004173">
    <property type="entry name" value="3H_domain"/>
</dbReference>
<dbReference type="Pfam" id="PF02829">
    <property type="entry name" value="3H"/>
    <property type="match status" value="1"/>
</dbReference>
<dbReference type="Gene3D" id="3.30.1340.20">
    <property type="entry name" value="3H domain"/>
    <property type="match status" value="1"/>
</dbReference>
<keyword evidence="1" id="KW-0479">Metal-binding</keyword>
<dbReference type="OrthoDB" id="9792661at2"/>
<dbReference type="InterPro" id="IPR026043">
    <property type="entry name" value="NadR"/>
</dbReference>
<evidence type="ECO:0000313" key="5">
    <source>
        <dbReference type="Proteomes" id="UP000070080"/>
    </source>
</evidence>
<dbReference type="Proteomes" id="UP000070080">
    <property type="component" value="Unassembled WGS sequence"/>
</dbReference>
<protein>
    <submittedName>
        <fullName evidence="4">3H domain protein</fullName>
    </submittedName>
</protein>
<dbReference type="InterPro" id="IPR036390">
    <property type="entry name" value="WH_DNA-bd_sf"/>
</dbReference>
<dbReference type="InterPro" id="IPR013196">
    <property type="entry name" value="HTH_11"/>
</dbReference>
<dbReference type="SUPFAM" id="SSF46785">
    <property type="entry name" value="Winged helix' DNA-binding domain"/>
    <property type="match status" value="1"/>
</dbReference>
<accession>A0A133Y7Z7</accession>
<dbReference type="AlphaFoldDB" id="A0A133Y7Z7"/>
<dbReference type="SUPFAM" id="SSF75500">
    <property type="entry name" value="Putative transcriptional regulator TM1602, C-terminal domain"/>
    <property type="match status" value="1"/>
</dbReference>